<evidence type="ECO:0000313" key="3">
    <source>
        <dbReference type="Proteomes" id="UP000034081"/>
    </source>
</evidence>
<feature type="transmembrane region" description="Helical" evidence="1">
    <location>
        <begin position="226"/>
        <end position="249"/>
    </location>
</feature>
<evidence type="ECO:0000256" key="1">
    <source>
        <dbReference type="SAM" id="Phobius"/>
    </source>
</evidence>
<keyword evidence="1" id="KW-0472">Membrane</keyword>
<feature type="transmembrane region" description="Helical" evidence="1">
    <location>
        <begin position="113"/>
        <end position="140"/>
    </location>
</feature>
<feature type="transmembrane region" description="Helical" evidence="1">
    <location>
        <begin position="48"/>
        <end position="65"/>
    </location>
</feature>
<organism evidence="2 3">
    <name type="scientific">Candidatus Woesebacteria bacterium GW2011_GWB1_38_8</name>
    <dbReference type="NCBI Taxonomy" id="1618570"/>
    <lineage>
        <taxon>Bacteria</taxon>
        <taxon>Candidatus Woeseibacteriota</taxon>
    </lineage>
</organism>
<dbReference type="EMBL" id="LBVL01000005">
    <property type="protein sequence ID" value="KKQ85660.1"/>
    <property type="molecule type" value="Genomic_DNA"/>
</dbReference>
<keyword evidence="1" id="KW-1133">Transmembrane helix</keyword>
<feature type="transmembrane region" description="Helical" evidence="1">
    <location>
        <begin position="86"/>
        <end position="107"/>
    </location>
</feature>
<dbReference type="AlphaFoldDB" id="A0A0G0LCQ4"/>
<dbReference type="STRING" id="1618570.UT08_C0005G0111"/>
<reference evidence="2 3" key="1">
    <citation type="journal article" date="2015" name="Nature">
        <title>rRNA introns, odd ribosomes, and small enigmatic genomes across a large radiation of phyla.</title>
        <authorList>
            <person name="Brown C.T."/>
            <person name="Hug L.A."/>
            <person name="Thomas B.C."/>
            <person name="Sharon I."/>
            <person name="Castelle C.J."/>
            <person name="Singh A."/>
            <person name="Wilkins M.J."/>
            <person name="Williams K.H."/>
            <person name="Banfield J.F."/>
        </authorList>
    </citation>
    <scope>NUCLEOTIDE SEQUENCE [LARGE SCALE GENOMIC DNA]</scope>
</reference>
<accession>A0A0G0LCQ4</accession>
<comment type="caution">
    <text evidence="2">The sequence shown here is derived from an EMBL/GenBank/DDBJ whole genome shotgun (WGS) entry which is preliminary data.</text>
</comment>
<keyword evidence="1" id="KW-0812">Transmembrane</keyword>
<feature type="transmembrane region" description="Helical" evidence="1">
    <location>
        <begin position="201"/>
        <end position="219"/>
    </location>
</feature>
<evidence type="ECO:0000313" key="2">
    <source>
        <dbReference type="EMBL" id="KKQ85660.1"/>
    </source>
</evidence>
<feature type="transmembrane region" description="Helical" evidence="1">
    <location>
        <begin position="6"/>
        <end position="21"/>
    </location>
</feature>
<feature type="transmembrane region" description="Helical" evidence="1">
    <location>
        <begin position="161"/>
        <end position="189"/>
    </location>
</feature>
<sequence length="252" mass="28802">MDPISILVIVLSLLPFLVIQLTKKFIFFTTFSLFAIFLHGIYLFGPQIIYFLLIIYLISTVIELISLKTSLNFFGIKYSYSLNHPFFSSGIALMGVYPLEVSLSWVILKYISFTIALLISQAFSISHFWIIFLSPLILLSQDLIIDPVAVNKAKLWKWEKGGVYFGIPFQNFIGWYLVGFISSLIFSLIDTDRVVTFNPLYILPVIFYAMIIRNMALIFRIDKVKAFFGSLPAVIWTILGIGSLIILYMKQG</sequence>
<protein>
    <recommendedName>
        <fullName evidence="4">Carotenoid biosynthesis protein</fullName>
    </recommendedName>
</protein>
<dbReference type="PANTHER" id="PTHR39419">
    <property type="entry name" value="SLL0814 PROTEIN"/>
    <property type="match status" value="1"/>
</dbReference>
<evidence type="ECO:0008006" key="4">
    <source>
        <dbReference type="Google" id="ProtNLM"/>
    </source>
</evidence>
<dbReference type="InterPro" id="IPR007354">
    <property type="entry name" value="CruF-like"/>
</dbReference>
<name>A0A0G0LCQ4_9BACT</name>
<proteinExistence type="predicted"/>
<gene>
    <name evidence="2" type="ORF">UT08_C0005G0111</name>
</gene>
<dbReference type="PANTHER" id="PTHR39419:SF1">
    <property type="entry name" value="SLL0814 PROTEIN"/>
    <property type="match status" value="1"/>
</dbReference>
<dbReference type="Pfam" id="PF04240">
    <property type="entry name" value="Caroten_synth"/>
    <property type="match status" value="1"/>
</dbReference>
<feature type="transmembrane region" description="Helical" evidence="1">
    <location>
        <begin position="26"/>
        <end position="42"/>
    </location>
</feature>
<dbReference type="Proteomes" id="UP000034081">
    <property type="component" value="Unassembled WGS sequence"/>
</dbReference>